<keyword evidence="1" id="KW-0812">Transmembrane</keyword>
<reference evidence="2 3" key="1">
    <citation type="journal article" date="2024" name="G3 (Bethesda)">
        <title>Genome assembly of Hibiscus sabdariffa L. provides insights into metabolisms of medicinal natural products.</title>
        <authorList>
            <person name="Kim T."/>
        </authorList>
    </citation>
    <scope>NUCLEOTIDE SEQUENCE [LARGE SCALE GENOMIC DNA]</scope>
    <source>
        <strain evidence="2">TK-2024</strain>
        <tissue evidence="2">Old leaves</tissue>
    </source>
</reference>
<dbReference type="Proteomes" id="UP001472677">
    <property type="component" value="Unassembled WGS sequence"/>
</dbReference>
<keyword evidence="1" id="KW-0472">Membrane</keyword>
<feature type="transmembrane region" description="Helical" evidence="1">
    <location>
        <begin position="67"/>
        <end position="85"/>
    </location>
</feature>
<dbReference type="EMBL" id="JBBPBM010000012">
    <property type="protein sequence ID" value="KAK8562288.1"/>
    <property type="molecule type" value="Genomic_DNA"/>
</dbReference>
<evidence type="ECO:0000256" key="1">
    <source>
        <dbReference type="SAM" id="Phobius"/>
    </source>
</evidence>
<sequence>MVSGEACFICGDSTTLSWIKVVHHIYSLGTKSGSGQHSEVIFNRILAVCDRDIACVQQNQRDVMSDYCCSVFVVSNVMIGMFWVLSGKLELLVDFAVSELVYSDFIV</sequence>
<keyword evidence="3" id="KW-1185">Reference proteome</keyword>
<gene>
    <name evidence="2" type="ORF">V6N12_010372</name>
</gene>
<name>A0ABR2EJW2_9ROSI</name>
<evidence type="ECO:0000313" key="3">
    <source>
        <dbReference type="Proteomes" id="UP001472677"/>
    </source>
</evidence>
<evidence type="ECO:0000313" key="2">
    <source>
        <dbReference type="EMBL" id="KAK8562288.1"/>
    </source>
</evidence>
<protein>
    <submittedName>
        <fullName evidence="2">Uncharacterized protein</fullName>
    </submittedName>
</protein>
<keyword evidence="1" id="KW-1133">Transmembrane helix</keyword>
<proteinExistence type="predicted"/>
<organism evidence="2 3">
    <name type="scientific">Hibiscus sabdariffa</name>
    <name type="common">roselle</name>
    <dbReference type="NCBI Taxonomy" id="183260"/>
    <lineage>
        <taxon>Eukaryota</taxon>
        <taxon>Viridiplantae</taxon>
        <taxon>Streptophyta</taxon>
        <taxon>Embryophyta</taxon>
        <taxon>Tracheophyta</taxon>
        <taxon>Spermatophyta</taxon>
        <taxon>Magnoliopsida</taxon>
        <taxon>eudicotyledons</taxon>
        <taxon>Gunneridae</taxon>
        <taxon>Pentapetalae</taxon>
        <taxon>rosids</taxon>
        <taxon>malvids</taxon>
        <taxon>Malvales</taxon>
        <taxon>Malvaceae</taxon>
        <taxon>Malvoideae</taxon>
        <taxon>Hibiscus</taxon>
    </lineage>
</organism>
<comment type="caution">
    <text evidence="2">The sequence shown here is derived from an EMBL/GenBank/DDBJ whole genome shotgun (WGS) entry which is preliminary data.</text>
</comment>
<accession>A0ABR2EJW2</accession>